<evidence type="ECO:0000313" key="2">
    <source>
        <dbReference type="EMBL" id="CAI8748133.1"/>
    </source>
</evidence>
<dbReference type="InterPro" id="IPR004843">
    <property type="entry name" value="Calcineurin-like_PHP"/>
</dbReference>
<evidence type="ECO:0000259" key="1">
    <source>
        <dbReference type="Pfam" id="PF00149"/>
    </source>
</evidence>
<name>A0ABM9HX91_9GAMM</name>
<keyword evidence="3" id="KW-1185">Reference proteome</keyword>
<proteinExistence type="predicted"/>
<reference evidence="2 3" key="1">
    <citation type="submission" date="2023-03" db="EMBL/GenBank/DDBJ databases">
        <authorList>
            <person name="Pearce D."/>
        </authorList>
    </citation>
    <scope>NUCLEOTIDE SEQUENCE [LARGE SCALE GENOMIC DNA]</scope>
    <source>
        <strain evidence="2">Msz</strain>
    </source>
</reference>
<dbReference type="InterPro" id="IPR029052">
    <property type="entry name" value="Metallo-depent_PP-like"/>
</dbReference>
<dbReference type="SUPFAM" id="SSF56300">
    <property type="entry name" value="Metallo-dependent phosphatases"/>
    <property type="match status" value="1"/>
</dbReference>
<gene>
    <name evidence="2" type="ORF">MSZNOR_0596</name>
</gene>
<dbReference type="PANTHER" id="PTHR37844">
    <property type="entry name" value="SER/THR PROTEIN PHOSPHATASE SUPERFAMILY (AFU_ORTHOLOGUE AFUA_1G14840)"/>
    <property type="match status" value="1"/>
</dbReference>
<dbReference type="Gene3D" id="3.60.21.10">
    <property type="match status" value="1"/>
</dbReference>
<dbReference type="EMBL" id="OX458333">
    <property type="protein sequence ID" value="CAI8748133.1"/>
    <property type="molecule type" value="Genomic_DNA"/>
</dbReference>
<protein>
    <submittedName>
        <fullName evidence="2">3',5'-cyclic AMP phosphodiesterase CpdA</fullName>
    </submittedName>
</protein>
<organism evidence="2 3">
    <name type="scientific">Methylocaldum szegediense</name>
    <dbReference type="NCBI Taxonomy" id="73780"/>
    <lineage>
        <taxon>Bacteria</taxon>
        <taxon>Pseudomonadati</taxon>
        <taxon>Pseudomonadota</taxon>
        <taxon>Gammaproteobacteria</taxon>
        <taxon>Methylococcales</taxon>
        <taxon>Methylococcaceae</taxon>
        <taxon>Methylocaldum</taxon>
    </lineage>
</organism>
<feature type="domain" description="Calcineurin-like phosphoesterase" evidence="1">
    <location>
        <begin position="21"/>
        <end position="222"/>
    </location>
</feature>
<accession>A0ABM9HX91</accession>
<sequence length="257" mass="29085">MVSPDGCSGQGLDKTVRIQYFSDIHLEFGPLDATTTSADIVIAAGDIGVGNQALEWLKSFGKPVIYVAGNHEFYSQEYLSTMAKLSNSARGSNVQFLEQRVWVYNGVRFLGCTLWSDLGGDDNEQLEELVSIVNDFRKIRYRTELLNVDNYRRLHQKSREWICAELAKPFSGKTVVVTHHAPTPWSWQDSPGQIKRHAYCNDLREVLHSFEIAAWFHGHTHAVSDYRCSGTRILCNPRGYAPNQLVSEFDPGRMVEI</sequence>
<dbReference type="PANTHER" id="PTHR37844:SF2">
    <property type="entry name" value="SER_THR PROTEIN PHOSPHATASE SUPERFAMILY (AFU_ORTHOLOGUE AFUA_1G14840)"/>
    <property type="match status" value="1"/>
</dbReference>
<dbReference type="Proteomes" id="UP001162030">
    <property type="component" value="Chromosome"/>
</dbReference>
<dbReference type="Pfam" id="PF00149">
    <property type="entry name" value="Metallophos"/>
    <property type="match status" value="1"/>
</dbReference>
<evidence type="ECO:0000313" key="3">
    <source>
        <dbReference type="Proteomes" id="UP001162030"/>
    </source>
</evidence>